<comment type="caution">
    <text evidence="2">The sequence shown here is derived from an EMBL/GenBank/DDBJ whole genome shotgun (WGS) entry which is preliminary data.</text>
</comment>
<keyword evidence="1" id="KW-0812">Transmembrane</keyword>
<proteinExistence type="predicted"/>
<gene>
    <name evidence="2" type="ORF">A2663_04405</name>
</gene>
<dbReference type="EMBL" id="MHIF01000070">
    <property type="protein sequence ID" value="OGY45853.1"/>
    <property type="molecule type" value="Genomic_DNA"/>
</dbReference>
<sequence>MGTIEELEKEISQIKERNRRVESDKAWETSRARKMAILVLTYIVATFLFFFIGSKRPLLDSLMPTLAFFLSTLTLSFFKKAWLDSHK</sequence>
<evidence type="ECO:0000313" key="3">
    <source>
        <dbReference type="Proteomes" id="UP000178432"/>
    </source>
</evidence>
<dbReference type="Proteomes" id="UP000178432">
    <property type="component" value="Unassembled WGS sequence"/>
</dbReference>
<reference evidence="2 3" key="1">
    <citation type="journal article" date="2016" name="Nat. Commun.">
        <title>Thousands of microbial genomes shed light on interconnected biogeochemical processes in an aquifer system.</title>
        <authorList>
            <person name="Anantharaman K."/>
            <person name="Brown C.T."/>
            <person name="Hug L.A."/>
            <person name="Sharon I."/>
            <person name="Castelle C.J."/>
            <person name="Probst A.J."/>
            <person name="Thomas B.C."/>
            <person name="Singh A."/>
            <person name="Wilkins M.J."/>
            <person name="Karaoz U."/>
            <person name="Brodie E.L."/>
            <person name="Williams K.H."/>
            <person name="Hubbard S.S."/>
            <person name="Banfield J.F."/>
        </authorList>
    </citation>
    <scope>NUCLEOTIDE SEQUENCE [LARGE SCALE GENOMIC DNA]</scope>
</reference>
<accession>A0A1G1Y0G7</accession>
<evidence type="ECO:0000256" key="1">
    <source>
        <dbReference type="SAM" id="Phobius"/>
    </source>
</evidence>
<keyword evidence="1" id="KW-0472">Membrane</keyword>
<keyword evidence="1" id="KW-1133">Transmembrane helix</keyword>
<feature type="transmembrane region" description="Helical" evidence="1">
    <location>
        <begin position="58"/>
        <end position="78"/>
    </location>
</feature>
<name>A0A1G1Y0G7_9BACT</name>
<organism evidence="2 3">
    <name type="scientific">Candidatus Buchananbacteria bacterium RIFCSPHIGHO2_01_FULL_46_12</name>
    <dbReference type="NCBI Taxonomy" id="1797536"/>
    <lineage>
        <taxon>Bacteria</taxon>
        <taxon>Candidatus Buchananiibacteriota</taxon>
    </lineage>
</organism>
<feature type="transmembrane region" description="Helical" evidence="1">
    <location>
        <begin position="35"/>
        <end position="52"/>
    </location>
</feature>
<dbReference type="AlphaFoldDB" id="A0A1G1Y0G7"/>
<protein>
    <submittedName>
        <fullName evidence="2">Uncharacterized protein</fullName>
    </submittedName>
</protein>
<evidence type="ECO:0000313" key="2">
    <source>
        <dbReference type="EMBL" id="OGY45853.1"/>
    </source>
</evidence>